<proteinExistence type="predicted"/>
<dbReference type="PANTHER" id="PTHR38011:SF11">
    <property type="entry name" value="2,5-DIAMINO-6-RIBOSYLAMINO-4(3H)-PYRIMIDINONE 5'-PHOSPHATE REDUCTASE"/>
    <property type="match status" value="1"/>
</dbReference>
<organism evidence="2">
    <name type="scientific">bioreactor metagenome</name>
    <dbReference type="NCBI Taxonomy" id="1076179"/>
    <lineage>
        <taxon>unclassified sequences</taxon>
        <taxon>metagenomes</taxon>
        <taxon>ecological metagenomes</taxon>
    </lineage>
</organism>
<reference evidence="2" key="1">
    <citation type="submission" date="2019-08" db="EMBL/GenBank/DDBJ databases">
        <authorList>
            <person name="Kucharzyk K."/>
            <person name="Murdoch R.W."/>
            <person name="Higgins S."/>
            <person name="Loffler F."/>
        </authorList>
    </citation>
    <scope>NUCLEOTIDE SEQUENCE</scope>
</reference>
<protein>
    <recommendedName>
        <fullName evidence="1">Bacterial bifunctional deaminase-reductase C-terminal domain-containing protein</fullName>
    </recommendedName>
</protein>
<dbReference type="InterPro" id="IPR050765">
    <property type="entry name" value="Riboflavin_Biosynth_HTPR"/>
</dbReference>
<evidence type="ECO:0000259" key="1">
    <source>
        <dbReference type="Pfam" id="PF01872"/>
    </source>
</evidence>
<sequence length="88" mass="10025">MEEPSQLVMRLKGESGKNIWICGGADIVKQLVRADVIDQYFINVMPTILGGGIRLFDGLEKERKLKLIKTKSYNGITDLVYERRINAR</sequence>
<feature type="domain" description="Bacterial bifunctional deaminase-reductase C-terminal" evidence="1">
    <location>
        <begin position="4"/>
        <end position="78"/>
    </location>
</feature>
<name>A0A645FRE9_9ZZZZ</name>
<dbReference type="Pfam" id="PF01872">
    <property type="entry name" value="RibD_C"/>
    <property type="match status" value="1"/>
</dbReference>
<dbReference type="EMBL" id="VSSQ01063110">
    <property type="protein sequence ID" value="MPN16192.1"/>
    <property type="molecule type" value="Genomic_DNA"/>
</dbReference>
<dbReference type="GO" id="GO:0008703">
    <property type="term" value="F:5-amino-6-(5-phosphoribosylamino)uracil reductase activity"/>
    <property type="evidence" value="ECO:0007669"/>
    <property type="project" value="InterPro"/>
</dbReference>
<dbReference type="InterPro" id="IPR002734">
    <property type="entry name" value="RibDG_C"/>
</dbReference>
<accession>A0A645FRE9</accession>
<dbReference type="Gene3D" id="3.40.430.10">
    <property type="entry name" value="Dihydrofolate Reductase, subunit A"/>
    <property type="match status" value="1"/>
</dbReference>
<dbReference type="PANTHER" id="PTHR38011">
    <property type="entry name" value="DIHYDROFOLATE REDUCTASE FAMILY PROTEIN (AFU_ORTHOLOGUE AFUA_8G06820)"/>
    <property type="match status" value="1"/>
</dbReference>
<comment type="caution">
    <text evidence="2">The sequence shown here is derived from an EMBL/GenBank/DDBJ whole genome shotgun (WGS) entry which is preliminary data.</text>
</comment>
<dbReference type="AlphaFoldDB" id="A0A645FRE9"/>
<dbReference type="SUPFAM" id="SSF53597">
    <property type="entry name" value="Dihydrofolate reductase-like"/>
    <property type="match status" value="1"/>
</dbReference>
<dbReference type="InterPro" id="IPR024072">
    <property type="entry name" value="DHFR-like_dom_sf"/>
</dbReference>
<dbReference type="GO" id="GO:0009231">
    <property type="term" value="P:riboflavin biosynthetic process"/>
    <property type="evidence" value="ECO:0007669"/>
    <property type="project" value="InterPro"/>
</dbReference>
<gene>
    <name evidence="2" type="primary">yyaP_20</name>
    <name evidence="2" type="ORF">SDC9_163530</name>
</gene>
<evidence type="ECO:0000313" key="2">
    <source>
        <dbReference type="EMBL" id="MPN16192.1"/>
    </source>
</evidence>